<sequence length="157" mass="17056">MKFTFALFVVVTLVVCVTVSIAAPIETDVIHKRGTEDDKHHCDKKDEGCPPKIPEFSDPKSVDSPKGPKDPKDGEDGKFPEFPKDGKSPDGKYPKFLKGGEDGKSPDGKFPKFPKNGEDGDGKFTDDGKLPKFPKSDDGKKSPDGGKFPNEVPPKKP</sequence>
<evidence type="ECO:0000256" key="2">
    <source>
        <dbReference type="SAM" id="SignalP"/>
    </source>
</evidence>
<evidence type="ECO:0000256" key="1">
    <source>
        <dbReference type="SAM" id="MobiDB-lite"/>
    </source>
</evidence>
<evidence type="ECO:0000313" key="4">
    <source>
        <dbReference type="Proteomes" id="UP000789570"/>
    </source>
</evidence>
<accession>A0A9N9D3A4</accession>
<comment type="caution">
    <text evidence="3">The sequence shown here is derived from an EMBL/GenBank/DDBJ whole genome shotgun (WGS) entry which is preliminary data.</text>
</comment>
<keyword evidence="4" id="KW-1185">Reference proteome</keyword>
<dbReference type="OrthoDB" id="10589653at2759"/>
<reference evidence="3" key="1">
    <citation type="submission" date="2021-06" db="EMBL/GenBank/DDBJ databases">
        <authorList>
            <person name="Kallberg Y."/>
            <person name="Tangrot J."/>
            <person name="Rosling A."/>
        </authorList>
    </citation>
    <scope>NUCLEOTIDE SEQUENCE</scope>
    <source>
        <strain evidence="3">UK204</strain>
    </source>
</reference>
<dbReference type="AlphaFoldDB" id="A0A9N9D3A4"/>
<proteinExistence type="predicted"/>
<evidence type="ECO:0000313" key="3">
    <source>
        <dbReference type="EMBL" id="CAG8625312.1"/>
    </source>
</evidence>
<feature type="compositionally biased region" description="Basic and acidic residues" evidence="1">
    <location>
        <begin position="34"/>
        <end position="144"/>
    </location>
</feature>
<gene>
    <name evidence="3" type="ORF">FCALED_LOCUS9770</name>
</gene>
<protein>
    <submittedName>
        <fullName evidence="3">8348_t:CDS:1</fullName>
    </submittedName>
</protein>
<feature type="region of interest" description="Disordered" evidence="1">
    <location>
        <begin position="34"/>
        <end position="157"/>
    </location>
</feature>
<dbReference type="EMBL" id="CAJVPQ010003341">
    <property type="protein sequence ID" value="CAG8625312.1"/>
    <property type="molecule type" value="Genomic_DNA"/>
</dbReference>
<feature type="signal peptide" evidence="2">
    <location>
        <begin position="1"/>
        <end position="22"/>
    </location>
</feature>
<feature type="chain" id="PRO_5040191828" evidence="2">
    <location>
        <begin position="23"/>
        <end position="157"/>
    </location>
</feature>
<dbReference type="Proteomes" id="UP000789570">
    <property type="component" value="Unassembled WGS sequence"/>
</dbReference>
<organism evidence="3 4">
    <name type="scientific">Funneliformis caledonium</name>
    <dbReference type="NCBI Taxonomy" id="1117310"/>
    <lineage>
        <taxon>Eukaryota</taxon>
        <taxon>Fungi</taxon>
        <taxon>Fungi incertae sedis</taxon>
        <taxon>Mucoromycota</taxon>
        <taxon>Glomeromycotina</taxon>
        <taxon>Glomeromycetes</taxon>
        <taxon>Glomerales</taxon>
        <taxon>Glomeraceae</taxon>
        <taxon>Funneliformis</taxon>
    </lineage>
</organism>
<name>A0A9N9D3A4_9GLOM</name>
<keyword evidence="2" id="KW-0732">Signal</keyword>